<organism evidence="3 4">
    <name type="scientific">Roseisalinus antarcticus</name>
    <dbReference type="NCBI Taxonomy" id="254357"/>
    <lineage>
        <taxon>Bacteria</taxon>
        <taxon>Pseudomonadati</taxon>
        <taxon>Pseudomonadota</taxon>
        <taxon>Alphaproteobacteria</taxon>
        <taxon>Rhodobacterales</taxon>
        <taxon>Roseobacteraceae</taxon>
        <taxon>Roseisalinus</taxon>
    </lineage>
</organism>
<dbReference type="PANTHER" id="PTHR44196">
    <property type="entry name" value="DEHYDROGENASE/REDUCTASE SDR FAMILY MEMBER 7B"/>
    <property type="match status" value="1"/>
</dbReference>
<dbReference type="OrthoDB" id="335726at2"/>
<evidence type="ECO:0000313" key="3">
    <source>
        <dbReference type="EMBL" id="SLN43670.1"/>
    </source>
</evidence>
<name>A0A1Y5SNM8_9RHOB</name>
<dbReference type="Pfam" id="PF00106">
    <property type="entry name" value="adh_short"/>
    <property type="match status" value="1"/>
</dbReference>
<dbReference type="GO" id="GO:0016491">
    <property type="term" value="F:oxidoreductase activity"/>
    <property type="evidence" value="ECO:0007669"/>
    <property type="project" value="UniProtKB-KW"/>
</dbReference>
<accession>A0A1Y5SNM8</accession>
<dbReference type="InterPro" id="IPR002347">
    <property type="entry name" value="SDR_fam"/>
</dbReference>
<dbReference type="Proteomes" id="UP000193900">
    <property type="component" value="Unassembled WGS sequence"/>
</dbReference>
<dbReference type="PANTHER" id="PTHR44196:SF1">
    <property type="entry name" value="DEHYDROGENASE_REDUCTASE SDR FAMILY MEMBER 7B"/>
    <property type="match status" value="1"/>
</dbReference>
<dbReference type="EC" id="1.-.-.-" evidence="3"/>
<reference evidence="3 4" key="1">
    <citation type="submission" date="2017-03" db="EMBL/GenBank/DDBJ databases">
        <authorList>
            <person name="Afonso C.L."/>
            <person name="Miller P.J."/>
            <person name="Scott M.A."/>
            <person name="Spackman E."/>
            <person name="Goraichik I."/>
            <person name="Dimitrov K.M."/>
            <person name="Suarez D.L."/>
            <person name="Swayne D.E."/>
        </authorList>
    </citation>
    <scope>NUCLEOTIDE SEQUENCE [LARGE SCALE GENOMIC DNA]</scope>
    <source>
        <strain evidence="3 4">CECT 7023</strain>
    </source>
</reference>
<evidence type="ECO:0000256" key="1">
    <source>
        <dbReference type="ARBA" id="ARBA00006484"/>
    </source>
</evidence>
<gene>
    <name evidence="3" type="ORF">ROA7023_01789</name>
</gene>
<dbReference type="AlphaFoldDB" id="A0A1Y5SNM8"/>
<dbReference type="InterPro" id="IPR036291">
    <property type="entry name" value="NAD(P)-bd_dom_sf"/>
</dbReference>
<sequence length="246" mass="26926">MRDWQGKRYWIIGASEGLGRAVAEAVSRAGAEVILSARSADRLETIAEELPGKARAVPMDVTDQKSVDSAAEQVGEIDGMVYLAGLYWPQGAKAWTAEQVTAMTDVNFMGAVRVLGAILPAFTDRDSGHIVLTGSLSGYRGLPQAQGYVPSKAGLMTMAECLHADLRKTGVDVQLVNPGFVKTRLTDKNTFAMPQLMEPDVAARQYFEYMNSTDFKKSYPAPLSWLLRGSQLLPDWLYYPLTSKGR</sequence>
<evidence type="ECO:0000256" key="2">
    <source>
        <dbReference type="ARBA" id="ARBA00023002"/>
    </source>
</evidence>
<protein>
    <submittedName>
        <fullName evidence="3">Putative oxidoreductase</fullName>
        <ecNumber evidence="3">1.-.-.-</ecNumber>
    </submittedName>
</protein>
<comment type="similarity">
    <text evidence="1">Belongs to the short-chain dehydrogenases/reductases (SDR) family.</text>
</comment>
<dbReference type="EMBL" id="FWFZ01000007">
    <property type="protein sequence ID" value="SLN43670.1"/>
    <property type="molecule type" value="Genomic_DNA"/>
</dbReference>
<keyword evidence="4" id="KW-1185">Reference proteome</keyword>
<keyword evidence="2 3" id="KW-0560">Oxidoreductase</keyword>
<dbReference type="GO" id="GO:0016020">
    <property type="term" value="C:membrane"/>
    <property type="evidence" value="ECO:0007669"/>
    <property type="project" value="TreeGrafter"/>
</dbReference>
<proteinExistence type="inferred from homology"/>
<dbReference type="RefSeq" id="WP_085878656.1">
    <property type="nucleotide sequence ID" value="NZ_FWFZ01000007.1"/>
</dbReference>
<dbReference type="Gene3D" id="3.40.50.720">
    <property type="entry name" value="NAD(P)-binding Rossmann-like Domain"/>
    <property type="match status" value="1"/>
</dbReference>
<dbReference type="PRINTS" id="PR00081">
    <property type="entry name" value="GDHRDH"/>
</dbReference>
<evidence type="ECO:0000313" key="4">
    <source>
        <dbReference type="Proteomes" id="UP000193900"/>
    </source>
</evidence>
<dbReference type="SUPFAM" id="SSF51735">
    <property type="entry name" value="NAD(P)-binding Rossmann-fold domains"/>
    <property type="match status" value="1"/>
</dbReference>